<dbReference type="GO" id="GO:0032259">
    <property type="term" value="P:methylation"/>
    <property type="evidence" value="ECO:0007669"/>
    <property type="project" value="UniProtKB-KW"/>
</dbReference>
<dbReference type="PROSITE" id="PS50970">
    <property type="entry name" value="HCY"/>
    <property type="match status" value="1"/>
</dbReference>
<feature type="binding site" evidence="5">
    <location>
        <position position="371"/>
    </location>
    <ligand>
        <name>Zn(2+)</name>
        <dbReference type="ChEBI" id="CHEBI:29105"/>
    </ligand>
</feature>
<dbReference type="EMBL" id="JADNRY010000696">
    <property type="protein sequence ID" value="KAF9029585.1"/>
    <property type="molecule type" value="Genomic_DNA"/>
</dbReference>
<organism evidence="7 8">
    <name type="scientific">Rhodocollybia butyracea</name>
    <dbReference type="NCBI Taxonomy" id="206335"/>
    <lineage>
        <taxon>Eukaryota</taxon>
        <taxon>Fungi</taxon>
        <taxon>Dikarya</taxon>
        <taxon>Basidiomycota</taxon>
        <taxon>Agaricomycotina</taxon>
        <taxon>Agaricomycetes</taxon>
        <taxon>Agaricomycetidae</taxon>
        <taxon>Agaricales</taxon>
        <taxon>Marasmiineae</taxon>
        <taxon>Omphalotaceae</taxon>
        <taxon>Rhodocollybia</taxon>
    </lineage>
</organism>
<dbReference type="GO" id="GO:0009086">
    <property type="term" value="P:methionine biosynthetic process"/>
    <property type="evidence" value="ECO:0007669"/>
    <property type="project" value="InterPro"/>
</dbReference>
<keyword evidence="8" id="KW-1185">Reference proteome</keyword>
<dbReference type="AlphaFoldDB" id="A0A9P5P4A5"/>
<reference evidence="7" key="1">
    <citation type="submission" date="2020-11" db="EMBL/GenBank/DDBJ databases">
        <authorList>
            <consortium name="DOE Joint Genome Institute"/>
            <person name="Ahrendt S."/>
            <person name="Riley R."/>
            <person name="Andreopoulos W."/>
            <person name="Labutti K."/>
            <person name="Pangilinan J."/>
            <person name="Ruiz-Duenas F.J."/>
            <person name="Barrasa J.M."/>
            <person name="Sanchez-Garcia M."/>
            <person name="Camarero S."/>
            <person name="Miyauchi S."/>
            <person name="Serrano A."/>
            <person name="Linde D."/>
            <person name="Babiker R."/>
            <person name="Drula E."/>
            <person name="Ayuso-Fernandez I."/>
            <person name="Pacheco R."/>
            <person name="Padilla G."/>
            <person name="Ferreira P."/>
            <person name="Barriuso J."/>
            <person name="Kellner H."/>
            <person name="Castanera R."/>
            <person name="Alfaro M."/>
            <person name="Ramirez L."/>
            <person name="Pisabarro A.G."/>
            <person name="Kuo A."/>
            <person name="Tritt A."/>
            <person name="Lipzen A."/>
            <person name="He G."/>
            <person name="Yan M."/>
            <person name="Ng V."/>
            <person name="Cullen D."/>
            <person name="Martin F."/>
            <person name="Rosso M.-N."/>
            <person name="Henrissat B."/>
            <person name="Hibbett D."/>
            <person name="Martinez A.T."/>
            <person name="Grigoriev I.V."/>
        </authorList>
    </citation>
    <scope>NUCLEOTIDE SEQUENCE</scope>
    <source>
        <strain evidence="7">AH 40177</strain>
    </source>
</reference>
<dbReference type="SUPFAM" id="SSF82282">
    <property type="entry name" value="Homocysteine S-methyltransferase"/>
    <property type="match status" value="1"/>
</dbReference>
<proteinExistence type="predicted"/>
<evidence type="ECO:0000256" key="1">
    <source>
        <dbReference type="ARBA" id="ARBA00022603"/>
    </source>
</evidence>
<dbReference type="PANTHER" id="PTHR46015:SF1">
    <property type="entry name" value="HOMOCYSTEINE S-METHYLTRANSFERASE-LIKE ISOFORM 1"/>
    <property type="match status" value="1"/>
</dbReference>
<accession>A0A9P5P4A5</accession>
<dbReference type="InterPro" id="IPR051486">
    <property type="entry name" value="Hcy_S-methyltransferase"/>
</dbReference>
<evidence type="ECO:0000256" key="3">
    <source>
        <dbReference type="ARBA" id="ARBA00022723"/>
    </source>
</evidence>
<evidence type="ECO:0000259" key="6">
    <source>
        <dbReference type="PROSITE" id="PS50970"/>
    </source>
</evidence>
<feature type="domain" description="Hcy-binding" evidence="6">
    <location>
        <begin position="1"/>
        <end position="385"/>
    </location>
</feature>
<keyword evidence="1 5" id="KW-0489">Methyltransferase</keyword>
<dbReference type="InterPro" id="IPR036589">
    <property type="entry name" value="HCY_dom_sf"/>
</dbReference>
<comment type="cofactor">
    <cofactor evidence="5">
        <name>Zn(2+)</name>
        <dbReference type="ChEBI" id="CHEBI:29105"/>
    </cofactor>
</comment>
<evidence type="ECO:0000256" key="4">
    <source>
        <dbReference type="ARBA" id="ARBA00022833"/>
    </source>
</evidence>
<feature type="binding site" evidence="5">
    <location>
        <position position="370"/>
    </location>
    <ligand>
        <name>Zn(2+)</name>
        <dbReference type="ChEBI" id="CHEBI:29105"/>
    </ligand>
</feature>
<gene>
    <name evidence="7" type="ORF">BDP27DRAFT_1456089</name>
</gene>
<evidence type="ECO:0000313" key="7">
    <source>
        <dbReference type="EMBL" id="KAF9029585.1"/>
    </source>
</evidence>
<dbReference type="Pfam" id="PF02574">
    <property type="entry name" value="S-methyl_trans"/>
    <property type="match status" value="1"/>
</dbReference>
<evidence type="ECO:0000313" key="8">
    <source>
        <dbReference type="Proteomes" id="UP000772434"/>
    </source>
</evidence>
<keyword evidence="4 5" id="KW-0862">Zinc</keyword>
<evidence type="ECO:0000256" key="5">
    <source>
        <dbReference type="PROSITE-ProRule" id="PRU00333"/>
    </source>
</evidence>
<dbReference type="Gene3D" id="3.20.20.330">
    <property type="entry name" value="Homocysteine-binding-like domain"/>
    <property type="match status" value="1"/>
</dbReference>
<dbReference type="GO" id="GO:0008898">
    <property type="term" value="F:S-adenosylmethionine-homocysteine S-methyltransferase activity"/>
    <property type="evidence" value="ECO:0007669"/>
    <property type="project" value="TreeGrafter"/>
</dbReference>
<name>A0A9P5P4A5_9AGAR</name>
<protein>
    <submittedName>
        <fullName evidence="7">Homocysteine S-methyltransferase</fullName>
    </submittedName>
</protein>
<dbReference type="GO" id="GO:0008270">
    <property type="term" value="F:zinc ion binding"/>
    <property type="evidence" value="ECO:0007669"/>
    <property type="project" value="InterPro"/>
</dbReference>
<dbReference type="InterPro" id="IPR003726">
    <property type="entry name" value="HCY_dom"/>
</dbReference>
<feature type="binding site" evidence="5">
    <location>
        <position position="287"/>
    </location>
    <ligand>
        <name>Zn(2+)</name>
        <dbReference type="ChEBI" id="CHEBI:29105"/>
    </ligand>
</feature>
<sequence>MTSQFKFDSGTIVLDGGFGTTLEQAFRLDISDSPLWSAIAIIDYSDIVIQTHLAFLRAGADIISTSTYQCSYSTFERAGYSYIEARKIMSESVELASQARRVFYEEQLRNGDPIRDIRIALSLGPFGASLQLAQEFNGFYPPPFGPKAYSQVENCNTFGNDGAGEEESIRSLTQFHFERLLIVFENEAAWNEIDCIAFETVPLTREIKAVRRAMGLLNNRITAVASTSGPGISIAKPWWISMVFPDGKYPEMTQDGNSKMVASDVIGAAIEKPSAMYPSPSALGINCTPVEYLQILVSQFEENLESQSIALGFKPWLVLYPNGGDVYDPITRSWVDCGSQSNSAEQWAKALTGTSHTLSNTWAGVILGGCCRTTPTHIEALRRIIHC</sequence>
<dbReference type="OrthoDB" id="261426at2759"/>
<keyword evidence="3 5" id="KW-0479">Metal-binding</keyword>
<keyword evidence="2 5" id="KW-0808">Transferase</keyword>
<dbReference type="PANTHER" id="PTHR46015">
    <property type="entry name" value="ZGC:172121"/>
    <property type="match status" value="1"/>
</dbReference>
<evidence type="ECO:0000256" key="2">
    <source>
        <dbReference type="ARBA" id="ARBA00022679"/>
    </source>
</evidence>
<dbReference type="Proteomes" id="UP000772434">
    <property type="component" value="Unassembled WGS sequence"/>
</dbReference>
<dbReference type="GO" id="GO:0033528">
    <property type="term" value="P:S-methylmethionine cycle"/>
    <property type="evidence" value="ECO:0007669"/>
    <property type="project" value="TreeGrafter"/>
</dbReference>
<comment type="caution">
    <text evidence="7">The sequence shown here is derived from an EMBL/GenBank/DDBJ whole genome shotgun (WGS) entry which is preliminary data.</text>
</comment>